<name>A0A7X1KBE3_9SPHN</name>
<dbReference type="RefSeq" id="WP_185682481.1">
    <property type="nucleotide sequence ID" value="NZ_JACLAU010000004.1"/>
</dbReference>
<dbReference type="Gene3D" id="2.40.50.100">
    <property type="match status" value="1"/>
</dbReference>
<dbReference type="GO" id="GO:0055085">
    <property type="term" value="P:transmembrane transport"/>
    <property type="evidence" value="ECO:0007669"/>
    <property type="project" value="InterPro"/>
</dbReference>
<evidence type="ECO:0000259" key="4">
    <source>
        <dbReference type="Pfam" id="PF25876"/>
    </source>
</evidence>
<dbReference type="GO" id="GO:0030313">
    <property type="term" value="C:cell envelope"/>
    <property type="evidence" value="ECO:0007669"/>
    <property type="project" value="UniProtKB-SubCell"/>
</dbReference>
<feature type="transmembrane region" description="Helical" evidence="3">
    <location>
        <begin position="26"/>
        <end position="47"/>
    </location>
</feature>
<dbReference type="Gene3D" id="2.40.30.170">
    <property type="match status" value="1"/>
</dbReference>
<dbReference type="Pfam" id="PF25963">
    <property type="entry name" value="Beta-barrel_AAEA"/>
    <property type="match status" value="1"/>
</dbReference>
<dbReference type="InterPro" id="IPR058634">
    <property type="entry name" value="AaeA-lik-b-barrel"/>
</dbReference>
<dbReference type="Proteomes" id="UP000520156">
    <property type="component" value="Unassembled WGS sequence"/>
</dbReference>
<dbReference type="SUPFAM" id="SSF111369">
    <property type="entry name" value="HlyD-like secretion proteins"/>
    <property type="match status" value="2"/>
</dbReference>
<evidence type="ECO:0000313" key="6">
    <source>
        <dbReference type="EMBL" id="MBC2651065.1"/>
    </source>
</evidence>
<keyword evidence="3" id="KW-1133">Transmembrane helix</keyword>
<proteinExistence type="predicted"/>
<protein>
    <submittedName>
        <fullName evidence="6">HlyD family efflux transporter periplasmic adaptor subunit</fullName>
    </submittedName>
</protein>
<evidence type="ECO:0000313" key="7">
    <source>
        <dbReference type="Proteomes" id="UP000520156"/>
    </source>
</evidence>
<dbReference type="PANTHER" id="PTHR30386:SF19">
    <property type="entry name" value="MULTIDRUG EXPORT PROTEIN EMRA-RELATED"/>
    <property type="match status" value="1"/>
</dbReference>
<dbReference type="EMBL" id="JACLAU010000004">
    <property type="protein sequence ID" value="MBC2651065.1"/>
    <property type="molecule type" value="Genomic_DNA"/>
</dbReference>
<reference evidence="6 7" key="1">
    <citation type="submission" date="2020-08" db="EMBL/GenBank/DDBJ databases">
        <title>The genome sequence of Novosphingobium flavum 4Y4.</title>
        <authorList>
            <person name="Liu Y."/>
        </authorList>
    </citation>
    <scope>NUCLEOTIDE SEQUENCE [LARGE SCALE GENOMIC DNA]</scope>
    <source>
        <strain evidence="6 7">4Y4</strain>
    </source>
</reference>
<keyword evidence="2" id="KW-0175">Coiled coil</keyword>
<dbReference type="InterPro" id="IPR050739">
    <property type="entry name" value="MFP"/>
</dbReference>
<keyword evidence="3" id="KW-0812">Transmembrane</keyword>
<evidence type="ECO:0000256" key="1">
    <source>
        <dbReference type="ARBA" id="ARBA00004196"/>
    </source>
</evidence>
<dbReference type="AlphaFoldDB" id="A0A7X1KBE3"/>
<sequence length="382" mass="39936">MADANLAQDPAVAEAKARRAAQRRVWLTRLAGFVVVAGLLWLGWYLLIGRNHVSTDNAYVNAEVAQVTPLLSAQVIEVRVKDTQAVRRGDVLVVLDATNARIAVAQAEADLAAARRRFRQAAATSGALGAQVSGGAAEIARAEAQLVSAEADLAKARTDLQRRESLAGTGAVSGDELTAVRRSFAAAQAAATSARAAVQQARAGRAAAAGQLAANEALVSGSSVESDPAVLAAKARLEAAKLDIDRAVIRAPIDGVITRRQVQLGQRVAQGAPIMSIVPVNTLYIDANFKERQLRRVKVGMPATVVADIYGSDVVYHGKVVGIAGGTGASMALIPAQNATGNWIKVVQRLPVRIELDPKELAAHPLRVGLSTEVEIDLTGAD</sequence>
<keyword evidence="7" id="KW-1185">Reference proteome</keyword>
<organism evidence="6 7">
    <name type="scientific">Novosphingobium aerophilum</name>
    <dbReference type="NCBI Taxonomy" id="2839843"/>
    <lineage>
        <taxon>Bacteria</taxon>
        <taxon>Pseudomonadati</taxon>
        <taxon>Pseudomonadota</taxon>
        <taxon>Alphaproteobacteria</taxon>
        <taxon>Sphingomonadales</taxon>
        <taxon>Sphingomonadaceae</taxon>
        <taxon>Novosphingobium</taxon>
    </lineage>
</organism>
<feature type="domain" description="p-hydroxybenzoic acid efflux pump subunit AaeA-like beta-barrel" evidence="5">
    <location>
        <begin position="282"/>
        <end position="374"/>
    </location>
</feature>
<evidence type="ECO:0000259" key="5">
    <source>
        <dbReference type="Pfam" id="PF25963"/>
    </source>
</evidence>
<dbReference type="PANTHER" id="PTHR30386">
    <property type="entry name" value="MEMBRANE FUSION SUBUNIT OF EMRAB-TOLC MULTIDRUG EFFLUX PUMP"/>
    <property type="match status" value="1"/>
</dbReference>
<keyword evidence="3" id="KW-0472">Membrane</keyword>
<dbReference type="Gene3D" id="1.10.287.470">
    <property type="entry name" value="Helix hairpin bin"/>
    <property type="match status" value="2"/>
</dbReference>
<feature type="domain" description="Multidrug resistance protein MdtA-like alpha-helical hairpin" evidence="4">
    <location>
        <begin position="140"/>
        <end position="202"/>
    </location>
</feature>
<dbReference type="Pfam" id="PF25876">
    <property type="entry name" value="HH_MFP_RND"/>
    <property type="match status" value="1"/>
</dbReference>
<evidence type="ECO:0000256" key="2">
    <source>
        <dbReference type="SAM" id="Coils"/>
    </source>
</evidence>
<evidence type="ECO:0000256" key="3">
    <source>
        <dbReference type="SAM" id="Phobius"/>
    </source>
</evidence>
<gene>
    <name evidence="6" type="ORF">H7F49_05065</name>
</gene>
<comment type="subcellular location">
    <subcellularLocation>
        <location evidence="1">Cell envelope</location>
    </subcellularLocation>
</comment>
<feature type="coiled-coil region" evidence="2">
    <location>
        <begin position="97"/>
        <end position="159"/>
    </location>
</feature>
<comment type="caution">
    <text evidence="6">The sequence shown here is derived from an EMBL/GenBank/DDBJ whole genome shotgun (WGS) entry which is preliminary data.</text>
</comment>
<dbReference type="InterPro" id="IPR058624">
    <property type="entry name" value="MdtA-like_HH"/>
</dbReference>
<accession>A0A7X1KBE3</accession>